<sequence length="104" mass="11282">MTQIITNEAEIKLKRENTTFGSLGSCHLMERSWMEVGHVSGASSSGPRNKRRLFIASTSRSSPCSRLLPDCASDPLAGPDFWGCMIISSLINVLEIISALPLST</sequence>
<evidence type="ECO:0000313" key="2">
    <source>
        <dbReference type="Proteomes" id="UP001189122"/>
    </source>
</evidence>
<proteinExistence type="predicted"/>
<dbReference type="EMBL" id="CACRZD030000401">
    <property type="protein sequence ID" value="CAA6675757.1"/>
    <property type="molecule type" value="Genomic_DNA"/>
</dbReference>
<keyword evidence="2" id="KW-1185">Reference proteome</keyword>
<name>A0ABN7ECX0_SPIIN</name>
<organism evidence="1 2">
    <name type="scientific">Spirodela intermedia</name>
    <name type="common">Intermediate duckweed</name>
    <dbReference type="NCBI Taxonomy" id="51605"/>
    <lineage>
        <taxon>Eukaryota</taxon>
        <taxon>Viridiplantae</taxon>
        <taxon>Streptophyta</taxon>
        <taxon>Embryophyta</taxon>
        <taxon>Tracheophyta</taxon>
        <taxon>Spermatophyta</taxon>
        <taxon>Magnoliopsida</taxon>
        <taxon>Liliopsida</taxon>
        <taxon>Araceae</taxon>
        <taxon>Lemnoideae</taxon>
        <taxon>Spirodela</taxon>
    </lineage>
</organism>
<protein>
    <submittedName>
        <fullName evidence="1">Uncharacterized protein</fullName>
    </submittedName>
</protein>
<dbReference type="Proteomes" id="UP001189122">
    <property type="component" value="Unassembled WGS sequence"/>
</dbReference>
<reference evidence="2" key="1">
    <citation type="journal article" date="2020" name="Sci. Rep.">
        <title>Chromosome-scale genome assembly for the duckweed Spirodela intermedia, integrating cytogenetic maps, PacBio and Oxford Nanopore libraries.</title>
        <authorList>
            <person name="Hoang P.T.N."/>
            <person name="Fiebig A."/>
            <person name="Novak P."/>
            <person name="Macas J."/>
            <person name="Cao H.X."/>
            <person name="Stepanenko A."/>
            <person name="Chen G."/>
            <person name="Borisjuk N."/>
            <person name="Scholz U."/>
            <person name="Schubert I."/>
        </authorList>
    </citation>
    <scope>NUCLEOTIDE SEQUENCE [LARGE SCALE GENOMIC DNA]</scope>
</reference>
<gene>
    <name evidence="1" type="ORF">SI7747_UN022099</name>
</gene>
<evidence type="ECO:0000313" key="1">
    <source>
        <dbReference type="EMBL" id="CAA6675757.1"/>
    </source>
</evidence>
<comment type="caution">
    <text evidence="1">The sequence shown here is derived from an EMBL/GenBank/DDBJ whole genome shotgun (WGS) entry which is preliminary data.</text>
</comment>
<accession>A0ABN7ECX0</accession>